<evidence type="ECO:0000256" key="2">
    <source>
        <dbReference type="ARBA" id="ARBA00022679"/>
    </source>
</evidence>
<evidence type="ECO:0000259" key="4">
    <source>
        <dbReference type="Pfam" id="PF00685"/>
    </source>
</evidence>
<evidence type="ECO:0000256" key="1">
    <source>
        <dbReference type="ARBA" id="ARBA00005771"/>
    </source>
</evidence>
<dbReference type="EMBL" id="MJEQ01037188">
    <property type="protein sequence ID" value="OIT01639.1"/>
    <property type="molecule type" value="Genomic_DNA"/>
</dbReference>
<protein>
    <recommendedName>
        <fullName evidence="3">Sulfotransferase</fullName>
        <ecNumber evidence="3">2.8.2.-</ecNumber>
    </recommendedName>
</protein>
<dbReference type="SMR" id="A0A1J6IVA0"/>
<dbReference type="InterPro" id="IPR027417">
    <property type="entry name" value="P-loop_NTPase"/>
</dbReference>
<feature type="domain" description="Sulfotransferase" evidence="4">
    <location>
        <begin position="75"/>
        <end position="253"/>
    </location>
</feature>
<dbReference type="Gene3D" id="3.40.50.300">
    <property type="entry name" value="P-loop containing nucleotide triphosphate hydrolases"/>
    <property type="match status" value="1"/>
</dbReference>
<evidence type="ECO:0000256" key="3">
    <source>
        <dbReference type="RuleBase" id="RU361155"/>
    </source>
</evidence>
<dbReference type="Pfam" id="PF00685">
    <property type="entry name" value="Sulfotransfer_1"/>
    <property type="match status" value="1"/>
</dbReference>
<name>A0A1J6IVA0_NICAT</name>
<evidence type="ECO:0000313" key="6">
    <source>
        <dbReference type="Proteomes" id="UP000187609"/>
    </source>
</evidence>
<keyword evidence="6" id="KW-1185">Reference proteome</keyword>
<gene>
    <name evidence="5" type="primary">SOT17_2</name>
    <name evidence="5" type="ORF">A4A49_26912</name>
</gene>
<proteinExistence type="inferred from homology"/>
<dbReference type="Proteomes" id="UP000187609">
    <property type="component" value="Unassembled WGS sequence"/>
</dbReference>
<dbReference type="SUPFAM" id="SSF52540">
    <property type="entry name" value="P-loop containing nucleoside triphosphate hydrolases"/>
    <property type="match status" value="1"/>
</dbReference>
<dbReference type="AlphaFoldDB" id="A0A1J6IVA0"/>
<accession>A0A1J6IVA0</accession>
<dbReference type="EC" id="2.8.2.-" evidence="3"/>
<sequence length="269" mass="31353">MKSSSPPKASRFSTDYGSGNFKEMSIKYKEIISTLPRRETPYPPYEFCQYKGFWFPFSFLEGIAFLSEVFKAESSDIFLCSFPKTGTNWLKALAFSIMTRSDQLFYDSTKLTQEIVPTMETDYVLNPTFLDAHELPLFATHLPYSLLPQSILDTDCKIVHICRESKDTFVSLWHFTKTIKKTFEELKDIPSNPLEQQFENFCEGKSFCGPFWDHVTTYWKASVDRPNRVFFLTYEDLKSDTLGYVKKLAEFMGNLSLRTKKKRKVCLKK</sequence>
<dbReference type="GO" id="GO:0008146">
    <property type="term" value="F:sulfotransferase activity"/>
    <property type="evidence" value="ECO:0007669"/>
    <property type="project" value="InterPro"/>
</dbReference>
<comment type="similarity">
    <text evidence="1 3">Belongs to the sulfotransferase 1 family.</text>
</comment>
<dbReference type="OMA" id="NFCEGKS"/>
<comment type="caution">
    <text evidence="5">The sequence shown here is derived from an EMBL/GenBank/DDBJ whole genome shotgun (WGS) entry which is preliminary data.</text>
</comment>
<dbReference type="PANTHER" id="PTHR11783">
    <property type="entry name" value="SULFOTRANSFERASE SULT"/>
    <property type="match status" value="1"/>
</dbReference>
<keyword evidence="2 3" id="KW-0808">Transferase</keyword>
<organism evidence="5 6">
    <name type="scientific">Nicotiana attenuata</name>
    <name type="common">Coyote tobacco</name>
    <dbReference type="NCBI Taxonomy" id="49451"/>
    <lineage>
        <taxon>Eukaryota</taxon>
        <taxon>Viridiplantae</taxon>
        <taxon>Streptophyta</taxon>
        <taxon>Embryophyta</taxon>
        <taxon>Tracheophyta</taxon>
        <taxon>Spermatophyta</taxon>
        <taxon>Magnoliopsida</taxon>
        <taxon>eudicotyledons</taxon>
        <taxon>Gunneridae</taxon>
        <taxon>Pentapetalae</taxon>
        <taxon>asterids</taxon>
        <taxon>lamiids</taxon>
        <taxon>Solanales</taxon>
        <taxon>Solanaceae</taxon>
        <taxon>Nicotianoideae</taxon>
        <taxon>Nicotianeae</taxon>
        <taxon>Nicotiana</taxon>
    </lineage>
</organism>
<dbReference type="Gramene" id="OIT01639">
    <property type="protein sequence ID" value="OIT01639"/>
    <property type="gene ID" value="A4A49_26912"/>
</dbReference>
<reference evidence="5" key="1">
    <citation type="submission" date="2016-11" db="EMBL/GenBank/DDBJ databases">
        <title>The genome of Nicotiana attenuata.</title>
        <authorList>
            <person name="Xu S."/>
            <person name="Brockmoeller T."/>
            <person name="Gaquerel E."/>
            <person name="Navarro A."/>
            <person name="Kuhl H."/>
            <person name="Gase K."/>
            <person name="Ling Z."/>
            <person name="Zhou W."/>
            <person name="Kreitzer C."/>
            <person name="Stanke M."/>
            <person name="Tang H."/>
            <person name="Lyons E."/>
            <person name="Pandey P."/>
            <person name="Pandey S.P."/>
            <person name="Timmermann B."/>
            <person name="Baldwin I.T."/>
        </authorList>
    </citation>
    <scope>NUCLEOTIDE SEQUENCE [LARGE SCALE GENOMIC DNA]</scope>
    <source>
        <strain evidence="5">UT</strain>
    </source>
</reference>
<evidence type="ECO:0000313" key="5">
    <source>
        <dbReference type="EMBL" id="OIT01639.1"/>
    </source>
</evidence>
<dbReference type="InterPro" id="IPR000863">
    <property type="entry name" value="Sulfotransferase_dom"/>
</dbReference>